<dbReference type="Proteomes" id="UP000317036">
    <property type="component" value="Unassembled WGS sequence"/>
</dbReference>
<comment type="caution">
    <text evidence="3">The sequence shown here is derived from an EMBL/GenBank/DDBJ whole genome shotgun (WGS) entry which is preliminary data.</text>
</comment>
<keyword evidence="1" id="KW-0560">Oxidoreductase</keyword>
<dbReference type="Gene3D" id="3.40.50.720">
    <property type="entry name" value="NAD(P)-binding Rossmann-like Domain"/>
    <property type="match status" value="1"/>
</dbReference>
<evidence type="ECO:0000259" key="2">
    <source>
        <dbReference type="Pfam" id="PF00107"/>
    </source>
</evidence>
<evidence type="ECO:0000313" key="3">
    <source>
        <dbReference type="EMBL" id="TVY05679.1"/>
    </source>
</evidence>
<dbReference type="RefSeq" id="WP_144853724.1">
    <property type="nucleotide sequence ID" value="NZ_VNJI01000053.1"/>
</dbReference>
<dbReference type="InterPro" id="IPR036291">
    <property type="entry name" value="NAD(P)-bd_dom_sf"/>
</dbReference>
<dbReference type="OrthoDB" id="9781031at2"/>
<dbReference type="GO" id="GO:0016491">
    <property type="term" value="F:oxidoreductase activity"/>
    <property type="evidence" value="ECO:0007669"/>
    <property type="project" value="UniProtKB-KW"/>
</dbReference>
<keyword evidence="4" id="KW-1185">Reference proteome</keyword>
<sequence length="117" mass="12477">MIEPAAIAFRGLEKIKITPGDTLAIIGPGPIGLLTTAMAKVCGVRKVVLIGFQPNRLALGLKLGADHIIDISKEDYLERAMDCTNGEGFTAIEEASGNAQAIAQHRSDYTRVCIARL</sequence>
<accession>A0A559K0K2</accession>
<dbReference type="InterPro" id="IPR050129">
    <property type="entry name" value="Zn_alcohol_dh"/>
</dbReference>
<evidence type="ECO:0000256" key="1">
    <source>
        <dbReference type="ARBA" id="ARBA00023002"/>
    </source>
</evidence>
<evidence type="ECO:0000313" key="4">
    <source>
        <dbReference type="Proteomes" id="UP000317036"/>
    </source>
</evidence>
<dbReference type="PANTHER" id="PTHR43401:SF2">
    <property type="entry name" value="L-THREONINE 3-DEHYDROGENASE"/>
    <property type="match status" value="1"/>
</dbReference>
<dbReference type="AlphaFoldDB" id="A0A559K0K2"/>
<reference evidence="3 4" key="1">
    <citation type="submission" date="2019-07" db="EMBL/GenBank/DDBJ databases">
        <authorList>
            <person name="Kim J."/>
        </authorList>
    </citation>
    <scope>NUCLEOTIDE SEQUENCE [LARGE SCALE GENOMIC DNA]</scope>
    <source>
        <strain evidence="3 4">JC52</strain>
    </source>
</reference>
<dbReference type="PANTHER" id="PTHR43401">
    <property type="entry name" value="L-THREONINE 3-DEHYDROGENASE"/>
    <property type="match status" value="1"/>
</dbReference>
<dbReference type="Gene3D" id="3.90.180.10">
    <property type="entry name" value="Medium-chain alcohol dehydrogenases, catalytic domain"/>
    <property type="match status" value="1"/>
</dbReference>
<dbReference type="SUPFAM" id="SSF51735">
    <property type="entry name" value="NAD(P)-binding Rossmann-fold domains"/>
    <property type="match status" value="1"/>
</dbReference>
<organism evidence="3 4">
    <name type="scientific">Paenibacillus cremeus</name>
    <dbReference type="NCBI Taxonomy" id="2163881"/>
    <lineage>
        <taxon>Bacteria</taxon>
        <taxon>Bacillati</taxon>
        <taxon>Bacillota</taxon>
        <taxon>Bacilli</taxon>
        <taxon>Bacillales</taxon>
        <taxon>Paenibacillaceae</taxon>
        <taxon>Paenibacillus</taxon>
    </lineage>
</organism>
<proteinExistence type="predicted"/>
<dbReference type="Pfam" id="PF00107">
    <property type="entry name" value="ADH_zinc_N"/>
    <property type="match status" value="1"/>
</dbReference>
<feature type="domain" description="Alcohol dehydrogenase-like C-terminal" evidence="2">
    <location>
        <begin position="30"/>
        <end position="104"/>
    </location>
</feature>
<dbReference type="InterPro" id="IPR013149">
    <property type="entry name" value="ADH-like_C"/>
</dbReference>
<name>A0A559K0K2_9BACL</name>
<gene>
    <name evidence="3" type="ORF">FPZ49_28820</name>
</gene>
<dbReference type="EMBL" id="VNJI01000053">
    <property type="protein sequence ID" value="TVY05679.1"/>
    <property type="molecule type" value="Genomic_DNA"/>
</dbReference>
<protein>
    <submittedName>
        <fullName evidence="3">Zinc-binding dehydrogenase</fullName>
    </submittedName>
</protein>